<dbReference type="PANTHER" id="PTHR33512:SF14">
    <property type="entry name" value="EXPRESSED PROTEIN"/>
    <property type="match status" value="1"/>
</dbReference>
<name>A0A835HG40_9MAGN</name>
<evidence type="ECO:0000256" key="2">
    <source>
        <dbReference type="SAM" id="Phobius"/>
    </source>
</evidence>
<keyword evidence="4" id="KW-1185">Reference proteome</keyword>
<evidence type="ECO:0000313" key="3">
    <source>
        <dbReference type="EMBL" id="KAF9598560.1"/>
    </source>
</evidence>
<evidence type="ECO:0000256" key="1">
    <source>
        <dbReference type="SAM" id="MobiDB-lite"/>
    </source>
</evidence>
<comment type="caution">
    <text evidence="3">The sequence shown here is derived from an EMBL/GenBank/DDBJ whole genome shotgun (WGS) entry which is preliminary data.</text>
</comment>
<dbReference type="Proteomes" id="UP000631114">
    <property type="component" value="Unassembled WGS sequence"/>
</dbReference>
<gene>
    <name evidence="3" type="ORF">IFM89_028187</name>
</gene>
<sequence length="301" mass="32879">MGVACRLQRSLFFSQNIEDLSIMLELIIRLWQDAENRLLLKDLLMKNTDQRLKVLTVEDKLMVLGDLAKRITEVEMDLTLAKIQGYLRSKPKSGGGSVVYVRVCVQVLLQGYAYRAFGRPRVLKTGDVYNGTVPLNLTGIRISAMRLRSGSFFFQRCEGYTYVTLVVGVLAYDAINLSAVNLPELSLSAQGKPILINFSQVESVPDGLSAQCVWIDLNGLPQFTQLVSSNVCSTLNQGHFTIVAEQTAPSLAPVSPSPTGEVPNVPTGGTRNEGNKSKVWIIVGSVVGGFVLLVLLGILSF</sequence>
<dbReference type="PANTHER" id="PTHR33512">
    <property type="entry name" value="PROTEIN, PUTATIVE (DUF1191)-RELATED"/>
    <property type="match status" value="1"/>
</dbReference>
<dbReference type="Pfam" id="PF06697">
    <property type="entry name" value="DUF1191"/>
    <property type="match status" value="2"/>
</dbReference>
<proteinExistence type="predicted"/>
<feature type="region of interest" description="Disordered" evidence="1">
    <location>
        <begin position="252"/>
        <end position="271"/>
    </location>
</feature>
<dbReference type="EMBL" id="JADFTS010000007">
    <property type="protein sequence ID" value="KAF9598560.1"/>
    <property type="molecule type" value="Genomic_DNA"/>
</dbReference>
<keyword evidence="2" id="KW-0472">Membrane</keyword>
<dbReference type="OrthoDB" id="1925347at2759"/>
<keyword evidence="2" id="KW-0812">Transmembrane</keyword>
<dbReference type="GO" id="GO:0016020">
    <property type="term" value="C:membrane"/>
    <property type="evidence" value="ECO:0007669"/>
    <property type="project" value="TreeGrafter"/>
</dbReference>
<evidence type="ECO:0000313" key="4">
    <source>
        <dbReference type="Proteomes" id="UP000631114"/>
    </source>
</evidence>
<feature type="transmembrane region" description="Helical" evidence="2">
    <location>
        <begin position="279"/>
        <end position="299"/>
    </location>
</feature>
<keyword evidence="2" id="KW-1133">Transmembrane helix</keyword>
<accession>A0A835HG40</accession>
<dbReference type="AlphaFoldDB" id="A0A835HG40"/>
<protein>
    <submittedName>
        <fullName evidence="3">Uncharacterized protein</fullName>
    </submittedName>
</protein>
<reference evidence="3 4" key="1">
    <citation type="submission" date="2020-10" db="EMBL/GenBank/DDBJ databases">
        <title>The Coptis chinensis genome and diversification of protoberbering-type alkaloids.</title>
        <authorList>
            <person name="Wang B."/>
            <person name="Shu S."/>
            <person name="Song C."/>
            <person name="Liu Y."/>
        </authorList>
    </citation>
    <scope>NUCLEOTIDE SEQUENCE [LARGE SCALE GENOMIC DNA]</scope>
    <source>
        <strain evidence="3">HL-2020</strain>
        <tissue evidence="3">Leaf</tissue>
    </source>
</reference>
<organism evidence="3 4">
    <name type="scientific">Coptis chinensis</name>
    <dbReference type="NCBI Taxonomy" id="261450"/>
    <lineage>
        <taxon>Eukaryota</taxon>
        <taxon>Viridiplantae</taxon>
        <taxon>Streptophyta</taxon>
        <taxon>Embryophyta</taxon>
        <taxon>Tracheophyta</taxon>
        <taxon>Spermatophyta</taxon>
        <taxon>Magnoliopsida</taxon>
        <taxon>Ranunculales</taxon>
        <taxon>Ranunculaceae</taxon>
        <taxon>Coptidoideae</taxon>
        <taxon>Coptis</taxon>
    </lineage>
</organism>
<dbReference type="InterPro" id="IPR010605">
    <property type="entry name" value="DUF1191"/>
</dbReference>